<proteinExistence type="predicted"/>
<dbReference type="EnsemblMetazoa" id="ACOM038197-RA">
    <property type="protein sequence ID" value="ACOM038197-PA.1"/>
    <property type="gene ID" value="ACOM038197"/>
</dbReference>
<reference evidence="1" key="1">
    <citation type="submission" date="2022-08" db="UniProtKB">
        <authorList>
            <consortium name="EnsemblMetazoa"/>
        </authorList>
    </citation>
    <scope>IDENTIFICATION</scope>
</reference>
<sequence length="118" mass="13607">MQCDHHTRLRLPEYTDEMLNFHHYRRSVRQDPMMPRRQSSMAAGIQRAVLLTVSARNVLFLSARCWNTAWSSTEDTSTKHSRSCQKVGVYFSNSMCSPVVFVTPAEKEESSHERLDGT</sequence>
<dbReference type="Proteomes" id="UP000075882">
    <property type="component" value="Unassembled WGS sequence"/>
</dbReference>
<accession>A0A8W7PV68</accession>
<name>A0A8W7PV68_ANOCL</name>
<evidence type="ECO:0000313" key="1">
    <source>
        <dbReference type="EnsemblMetazoa" id="ACOM038197-PA.1"/>
    </source>
</evidence>
<dbReference type="AlphaFoldDB" id="A0A8W7PV68"/>
<protein>
    <submittedName>
        <fullName evidence="1">Uncharacterized protein</fullName>
    </submittedName>
</protein>
<organism evidence="1">
    <name type="scientific">Anopheles coluzzii</name>
    <name type="common">African malaria mosquito</name>
    <dbReference type="NCBI Taxonomy" id="1518534"/>
    <lineage>
        <taxon>Eukaryota</taxon>
        <taxon>Metazoa</taxon>
        <taxon>Ecdysozoa</taxon>
        <taxon>Arthropoda</taxon>
        <taxon>Hexapoda</taxon>
        <taxon>Insecta</taxon>
        <taxon>Pterygota</taxon>
        <taxon>Neoptera</taxon>
        <taxon>Endopterygota</taxon>
        <taxon>Diptera</taxon>
        <taxon>Nematocera</taxon>
        <taxon>Culicoidea</taxon>
        <taxon>Culicidae</taxon>
        <taxon>Anophelinae</taxon>
        <taxon>Anopheles</taxon>
    </lineage>
</organism>